<proteinExistence type="predicted"/>
<dbReference type="Proteomes" id="UP000226437">
    <property type="component" value="Unassembled WGS sequence"/>
</dbReference>
<accession>A0A2G0CI86</accession>
<dbReference type="InterPro" id="IPR013517">
    <property type="entry name" value="FG-GAP"/>
</dbReference>
<comment type="caution">
    <text evidence="3">The sequence shown here is derived from an EMBL/GenBank/DDBJ whole genome shotgun (WGS) entry which is preliminary data.</text>
</comment>
<dbReference type="InterPro" id="IPR027039">
    <property type="entry name" value="Crtac1"/>
</dbReference>
<name>A0A2G0CI86_9BACT</name>
<dbReference type="PANTHER" id="PTHR16026:SF0">
    <property type="entry name" value="CARTILAGE ACIDIC PROTEIN 1"/>
    <property type="match status" value="1"/>
</dbReference>
<keyword evidence="4" id="KW-1185">Reference proteome</keyword>
<dbReference type="OrthoDB" id="1488578at2"/>
<sequence>MRDLNGRGSSTGPWTTRRTPSRYSANCWICGGTETNGQQCPGPPPEGANSVLSSLSVRTLTLLCGLIGLLISCDREAAPAPTAVAADRQFSWMTAPGVEATGVSFRNDLTYTDLLNPYTYRNFYNGGGVGIGDFDNDGRADLYFTGNLVPNRLYLNRGNWQFEDVTERAGVAVPDSWSTGVAVADVNADGLPDLYVCKAGPPPGEKIPGMTGVRHNELFINQGDGTFTESAEAYGLAVVGLSVHAAFFDYDLDGDLDCYLLNNSTRATTGFDLREDLRQIPDPEGGNRLFRNMLTETGTTAFEDVTAAAGIYSSNIGFGLGVTVGDVNLDGWPDLFISNDYFERDYLYLNQGDGTFQETLTDHLPEISKGSMGADLADINNDGLPDLFVTEMLPADDRRYKTKAAFDGWNRYQLYRDKGYHQQFSRNVLQLNRGNGYFSEVGRLAGVEATDWSWGALLADFDNDRLRDVFVANGTGKDLLDQDYINYNGNPDAVRRMIQQEGKGITDLIDLIPSEPLSNATFRNRGDLTFEAVAEDWGLGQPGFSNGSAYADLDNDGDLDLVVNNVNGVAGLYRNNSERPSQQLLLRSTIAGNPDGIGARVTVHYSDSVSLSSELHPMRGFQSTVDKRIHLPGGAKGISVYWPGGGEERFAIPSDNTVVVVQQGTGQAIDRDLPPAPAAAAPASDHPGFVLLPLRADGGVVAHVEDAAVDFDRDPLLFLGVNNEGPALAVADVTGDGYLDIYLGGSAGTAGRLLAGQASGGYRDITPPAFLTRSVAENVAAVFFDADGDGDADLYVANGSNQFGRASANLLDDLYLNLGNGRWERSNQLLPSSRQPVASGCVVPHDLDSDGDVDLFVGGRLLPGTYGVGATSYLLLNDGKGNFTSADLPELTELGMVTDATWANVDDDTQLELVVAGEWSPIRYLHFTAGGAVESVEDLAGTAGLWHSVVAEDFDGDGRTDIAVGNHGLNSRLRSTEGSALRLYVNDFDGNGKAEQILTRTGEDGAAYPWLLRDDLVKQLPGLRKQLQRYADYAGKSMDGLFEPTIISRSVVHHTEELRSLVILNTEDGPIRKPLPVEAQLAPVYALAAADLNGDGHTDLVVAGNQSVGRPEMGIYAASFGAILLGRGDGTFTSLEPRQSGVYLAGDIRAILPLPPRGGGVPDFLVARSNGPLLKLQTQTK</sequence>
<dbReference type="PANTHER" id="PTHR16026">
    <property type="entry name" value="CARTILAGE ACIDIC PROTEIN 1"/>
    <property type="match status" value="1"/>
</dbReference>
<dbReference type="EMBL" id="PDLO01000001">
    <property type="protein sequence ID" value="PHK99679.1"/>
    <property type="molecule type" value="Genomic_DNA"/>
</dbReference>
<evidence type="ECO:0000313" key="3">
    <source>
        <dbReference type="EMBL" id="PHK99679.1"/>
    </source>
</evidence>
<dbReference type="Pfam" id="PF07593">
    <property type="entry name" value="UnbV_ASPIC"/>
    <property type="match status" value="1"/>
</dbReference>
<evidence type="ECO:0000256" key="1">
    <source>
        <dbReference type="ARBA" id="ARBA00022729"/>
    </source>
</evidence>
<dbReference type="Pfam" id="PF13517">
    <property type="entry name" value="FG-GAP_3"/>
    <property type="match status" value="5"/>
</dbReference>
<evidence type="ECO:0000259" key="2">
    <source>
        <dbReference type="Pfam" id="PF07593"/>
    </source>
</evidence>
<dbReference type="InterPro" id="IPR011519">
    <property type="entry name" value="UnbV_ASPIC"/>
</dbReference>
<feature type="domain" description="ASPIC/UnbV" evidence="2">
    <location>
        <begin position="596"/>
        <end position="656"/>
    </location>
</feature>
<gene>
    <name evidence="3" type="ORF">CGL56_01115</name>
</gene>
<keyword evidence="1" id="KW-0732">Signal</keyword>
<protein>
    <recommendedName>
        <fullName evidence="2">ASPIC/UnbV domain-containing protein</fullName>
    </recommendedName>
</protein>
<dbReference type="InterPro" id="IPR028994">
    <property type="entry name" value="Integrin_alpha_N"/>
</dbReference>
<dbReference type="SUPFAM" id="SSF69318">
    <property type="entry name" value="Integrin alpha N-terminal domain"/>
    <property type="match status" value="3"/>
</dbReference>
<organism evidence="3 4">
    <name type="scientific">Neolewinella marina</name>
    <dbReference type="NCBI Taxonomy" id="438751"/>
    <lineage>
        <taxon>Bacteria</taxon>
        <taxon>Pseudomonadati</taxon>
        <taxon>Bacteroidota</taxon>
        <taxon>Saprospiria</taxon>
        <taxon>Saprospirales</taxon>
        <taxon>Lewinellaceae</taxon>
        <taxon>Neolewinella</taxon>
    </lineage>
</organism>
<dbReference type="Pfam" id="PF01839">
    <property type="entry name" value="FG-GAP"/>
    <property type="match status" value="1"/>
</dbReference>
<evidence type="ECO:0000313" key="4">
    <source>
        <dbReference type="Proteomes" id="UP000226437"/>
    </source>
</evidence>
<dbReference type="AlphaFoldDB" id="A0A2G0CI86"/>
<reference evidence="3 4" key="1">
    <citation type="submission" date="2017-10" db="EMBL/GenBank/DDBJ databases">
        <title>The draft genome sequence of Lewinella marina KCTC 32374.</title>
        <authorList>
            <person name="Wang K."/>
        </authorList>
    </citation>
    <scope>NUCLEOTIDE SEQUENCE [LARGE SCALE GENOMIC DNA]</scope>
    <source>
        <strain evidence="3 4">MKG-38</strain>
    </source>
</reference>
<dbReference type="Gene3D" id="2.130.10.130">
    <property type="entry name" value="Integrin alpha, N-terminal"/>
    <property type="match status" value="3"/>
</dbReference>